<evidence type="ECO:0000256" key="1">
    <source>
        <dbReference type="SAM" id="MobiDB-lite"/>
    </source>
</evidence>
<evidence type="ECO:0000313" key="4">
    <source>
        <dbReference type="Proteomes" id="UP000265520"/>
    </source>
</evidence>
<evidence type="ECO:0000259" key="2">
    <source>
        <dbReference type="Pfam" id="PF25597"/>
    </source>
</evidence>
<dbReference type="EMBL" id="LXQA010374174">
    <property type="protein sequence ID" value="MCI47583.1"/>
    <property type="molecule type" value="Genomic_DNA"/>
</dbReference>
<evidence type="ECO:0000313" key="3">
    <source>
        <dbReference type="EMBL" id="MCI47583.1"/>
    </source>
</evidence>
<dbReference type="Proteomes" id="UP000265520">
    <property type="component" value="Unassembled WGS sequence"/>
</dbReference>
<sequence length="93" mass="10105">MDPKSDEGIFLGYATNSRAYRVHNSRTKTMMESINVVIDDLAGENRTNVVDGAIASDLQNDDPVVVKEPETNTEAPSSESNNAPKKGPSIRVQ</sequence>
<organism evidence="3 4">
    <name type="scientific">Trifolium medium</name>
    <dbReference type="NCBI Taxonomy" id="97028"/>
    <lineage>
        <taxon>Eukaryota</taxon>
        <taxon>Viridiplantae</taxon>
        <taxon>Streptophyta</taxon>
        <taxon>Embryophyta</taxon>
        <taxon>Tracheophyta</taxon>
        <taxon>Spermatophyta</taxon>
        <taxon>Magnoliopsida</taxon>
        <taxon>eudicotyledons</taxon>
        <taxon>Gunneridae</taxon>
        <taxon>Pentapetalae</taxon>
        <taxon>rosids</taxon>
        <taxon>fabids</taxon>
        <taxon>Fabales</taxon>
        <taxon>Fabaceae</taxon>
        <taxon>Papilionoideae</taxon>
        <taxon>50 kb inversion clade</taxon>
        <taxon>NPAAA clade</taxon>
        <taxon>Hologalegina</taxon>
        <taxon>IRL clade</taxon>
        <taxon>Trifolieae</taxon>
        <taxon>Trifolium</taxon>
    </lineage>
</organism>
<proteinExistence type="predicted"/>
<dbReference type="InterPro" id="IPR057670">
    <property type="entry name" value="SH3_retrovirus"/>
</dbReference>
<keyword evidence="4" id="KW-1185">Reference proteome</keyword>
<dbReference type="AlphaFoldDB" id="A0A392SF73"/>
<feature type="compositionally biased region" description="Polar residues" evidence="1">
    <location>
        <begin position="72"/>
        <end position="83"/>
    </location>
</feature>
<reference evidence="3 4" key="1">
    <citation type="journal article" date="2018" name="Front. Plant Sci.">
        <title>Red Clover (Trifolium pratense) and Zigzag Clover (T. medium) - A Picture of Genomic Similarities and Differences.</title>
        <authorList>
            <person name="Dluhosova J."/>
            <person name="Istvanek J."/>
            <person name="Nedelnik J."/>
            <person name="Repkova J."/>
        </authorList>
    </citation>
    <scope>NUCLEOTIDE SEQUENCE [LARGE SCALE GENOMIC DNA]</scope>
    <source>
        <strain evidence="4">cv. 10/8</strain>
        <tissue evidence="3">Leaf</tissue>
    </source>
</reference>
<feature type="domain" description="Retroviral polymerase SH3-like" evidence="2">
    <location>
        <begin position="1"/>
        <end position="41"/>
    </location>
</feature>
<comment type="caution">
    <text evidence="3">The sequence shown here is derived from an EMBL/GenBank/DDBJ whole genome shotgun (WGS) entry which is preliminary data.</text>
</comment>
<dbReference type="Pfam" id="PF25597">
    <property type="entry name" value="SH3_retrovirus"/>
    <property type="match status" value="1"/>
</dbReference>
<name>A0A392SF73_9FABA</name>
<feature type="region of interest" description="Disordered" evidence="1">
    <location>
        <begin position="55"/>
        <end position="93"/>
    </location>
</feature>
<feature type="non-terminal residue" evidence="3">
    <location>
        <position position="93"/>
    </location>
</feature>
<accession>A0A392SF73</accession>
<protein>
    <submittedName>
        <fullName evidence="3">Gag-pol polyprotein</fullName>
    </submittedName>
</protein>